<accession>A0ACA9S165</accession>
<dbReference type="Proteomes" id="UP000789920">
    <property type="component" value="Unassembled WGS sequence"/>
</dbReference>
<dbReference type="EMBL" id="CAJVQC010082988">
    <property type="protein sequence ID" value="CAG8819970.1"/>
    <property type="molecule type" value="Genomic_DNA"/>
</dbReference>
<gene>
    <name evidence="1" type="ORF">RPERSI_LOCUS25253</name>
</gene>
<protein>
    <submittedName>
        <fullName evidence="1">9522_t:CDS:1</fullName>
    </submittedName>
</protein>
<name>A0ACA9S165_9GLOM</name>
<comment type="caution">
    <text evidence="1">The sequence shown here is derived from an EMBL/GenBank/DDBJ whole genome shotgun (WGS) entry which is preliminary data.</text>
</comment>
<feature type="non-terminal residue" evidence="1">
    <location>
        <position position="1"/>
    </location>
</feature>
<evidence type="ECO:0000313" key="2">
    <source>
        <dbReference type="Proteomes" id="UP000789920"/>
    </source>
</evidence>
<reference evidence="1" key="1">
    <citation type="submission" date="2021-06" db="EMBL/GenBank/DDBJ databases">
        <authorList>
            <person name="Kallberg Y."/>
            <person name="Tangrot J."/>
            <person name="Rosling A."/>
        </authorList>
    </citation>
    <scope>NUCLEOTIDE SEQUENCE</scope>
    <source>
        <strain evidence="1">MA461A</strain>
    </source>
</reference>
<proteinExistence type="predicted"/>
<sequence>KMLAEIDSIVPTFSDKLSCNDLRKLKYCEAIIKEASRLIPALPYTFRHTITECEVAGYKWPAGTNFHINFAGGHLHPESWDNPKIFNPDRWSFENDGNINRTGWMPFGGGTRICPGKNLANIELLLLMSSLYKNYNVELVNEHEPLKIHTQAISYYTELKVRISPRT</sequence>
<organism evidence="1 2">
    <name type="scientific">Racocetra persica</name>
    <dbReference type="NCBI Taxonomy" id="160502"/>
    <lineage>
        <taxon>Eukaryota</taxon>
        <taxon>Fungi</taxon>
        <taxon>Fungi incertae sedis</taxon>
        <taxon>Mucoromycota</taxon>
        <taxon>Glomeromycotina</taxon>
        <taxon>Glomeromycetes</taxon>
        <taxon>Diversisporales</taxon>
        <taxon>Gigasporaceae</taxon>
        <taxon>Racocetra</taxon>
    </lineage>
</organism>
<keyword evidence="2" id="KW-1185">Reference proteome</keyword>
<evidence type="ECO:0000313" key="1">
    <source>
        <dbReference type="EMBL" id="CAG8819970.1"/>
    </source>
</evidence>